<keyword evidence="1" id="KW-0472">Membrane</keyword>
<dbReference type="EMBL" id="LS483364">
    <property type="protein sequence ID" value="SQF71250.1"/>
    <property type="molecule type" value="Genomic_DNA"/>
</dbReference>
<feature type="transmembrane region" description="Helical" evidence="1">
    <location>
        <begin position="12"/>
        <end position="32"/>
    </location>
</feature>
<proteinExistence type="predicted"/>
<organism evidence="2 3">
    <name type="scientific">Streptococcus sanguinis</name>
    <dbReference type="NCBI Taxonomy" id="1305"/>
    <lineage>
        <taxon>Bacteria</taxon>
        <taxon>Bacillati</taxon>
        <taxon>Bacillota</taxon>
        <taxon>Bacilli</taxon>
        <taxon>Lactobacillales</taxon>
        <taxon>Streptococcaceae</taxon>
        <taxon>Streptococcus</taxon>
    </lineage>
</organism>
<evidence type="ECO:0000313" key="3">
    <source>
        <dbReference type="Proteomes" id="UP000248534"/>
    </source>
</evidence>
<name>A0A2X3Y2N0_STRSA</name>
<sequence length="210" mass="25425">MIKRSLFFNFIYKIVFLMFLILLTVFVFSYLIHNGSGYVREEASKSERKSAYVGVAGGIIISGFAFVRFLELTEHISRHRKYLKIMTEELSPTPDFETIEEEVDFHDKELKLLIYKNCLITYHNYFCFRKIDSQIWQIFLNKYQKYSRYKGKKNKSLLPPKFFLIVRNIDYREQFMPFRYKEKNWSRFSSYLADHYPAIELDEQVREIET</sequence>
<feature type="transmembrane region" description="Helical" evidence="1">
    <location>
        <begin position="52"/>
        <end position="70"/>
    </location>
</feature>
<reference evidence="2 3" key="1">
    <citation type="submission" date="2018-06" db="EMBL/GenBank/DDBJ databases">
        <authorList>
            <consortium name="Pathogen Informatics"/>
            <person name="Doyle S."/>
        </authorList>
    </citation>
    <scope>NUCLEOTIDE SEQUENCE [LARGE SCALE GENOMIC DNA]</scope>
    <source>
        <strain evidence="2 3">NCTC11086</strain>
    </source>
</reference>
<evidence type="ECO:0000256" key="1">
    <source>
        <dbReference type="SAM" id="Phobius"/>
    </source>
</evidence>
<protein>
    <submittedName>
        <fullName evidence="2">Uncharacterized protein</fullName>
    </submittedName>
</protein>
<dbReference type="Proteomes" id="UP000248534">
    <property type="component" value="Chromosome 1"/>
</dbReference>
<keyword evidence="1" id="KW-0812">Transmembrane</keyword>
<dbReference type="AlphaFoldDB" id="A0A2X3Y2N0"/>
<keyword evidence="1" id="KW-1133">Transmembrane helix</keyword>
<gene>
    <name evidence="2" type="ORF">NCTC11086_01187</name>
</gene>
<evidence type="ECO:0000313" key="2">
    <source>
        <dbReference type="EMBL" id="SQF71250.1"/>
    </source>
</evidence>
<accession>A0A2X3Y2N0</accession>